<dbReference type="InterPro" id="IPR011545">
    <property type="entry name" value="DEAD/DEAH_box_helicase_dom"/>
</dbReference>
<reference evidence="6 7" key="1">
    <citation type="journal article" date="2014" name="Genome Announc.">
        <title>Trypanosoma cruzi Clone Dm28c Draft Genome Sequence.</title>
        <authorList>
            <person name="Grisard E.C."/>
            <person name="Teixeira S.M."/>
            <person name="de Almeida L.G."/>
            <person name="Stoco P.H."/>
            <person name="Gerber A.L."/>
            <person name="Talavera-Lopez C."/>
            <person name="Lima O.C."/>
            <person name="Andersson B."/>
            <person name="de Vasconcelos A.T."/>
        </authorList>
    </citation>
    <scope>NUCLEOTIDE SEQUENCE [LARGE SCALE GENOMIC DNA]</scope>
    <source>
        <strain evidence="6 7">Dm28c</strain>
    </source>
</reference>
<proteinExistence type="predicted"/>
<dbReference type="FunFam" id="3.40.50.300:FF:001780">
    <property type="entry name" value="Putative ATP-dependent RNA helicase"/>
    <property type="match status" value="1"/>
</dbReference>
<gene>
    <name evidence="6" type="ORF">TCDM_05557</name>
</gene>
<dbReference type="PROSITE" id="PS51192">
    <property type="entry name" value="HELICASE_ATP_BIND_1"/>
    <property type="match status" value="1"/>
</dbReference>
<name>V5BDX9_TRYCR</name>
<feature type="compositionally biased region" description="Low complexity" evidence="3">
    <location>
        <begin position="161"/>
        <end position="174"/>
    </location>
</feature>
<evidence type="ECO:0000259" key="5">
    <source>
        <dbReference type="PROSITE" id="PS51194"/>
    </source>
</evidence>
<dbReference type="InterPro" id="IPR014001">
    <property type="entry name" value="Helicase_ATP-bd"/>
</dbReference>
<dbReference type="PANTHER" id="PTHR18934:SF111">
    <property type="entry name" value="RNA HELICASE, PUTATIVE-RELATED"/>
    <property type="match status" value="1"/>
</dbReference>
<keyword evidence="1" id="KW-0547">Nucleotide-binding</keyword>
<dbReference type="CDD" id="cd17917">
    <property type="entry name" value="DEXHc_RHA-like"/>
    <property type="match status" value="1"/>
</dbReference>
<dbReference type="VEuPathDB" id="TriTrypDB:TCDM_05557"/>
<keyword evidence="2" id="KW-0067">ATP-binding</keyword>
<dbReference type="InterPro" id="IPR001650">
    <property type="entry name" value="Helicase_C-like"/>
</dbReference>
<keyword evidence="6" id="KW-0378">Hydrolase</keyword>
<sequence>MLLAATSFFFLLHFLLFPFLSFILFVCVRRHSFFPLYPALEKVGTNNTCSNNTPAQESGISAQIEFIHVSANGVIANVAGDMSKKVGAQIKRFLQENATIPENKTSEEKWSSSDGGNVLSWLAQRNPQQPSRGAIDYLSKARQPEKPQAGAQSSLPKPRSQQQREQQQPQTHEQLATGSAEEPAHTLSEKLVGAQVVQQVKVGDRVIVSGGTFPMEGLHEQQQKRQQQQQQQSTTAAKTYRGRGYRESKEERLKRRFEKMAKEAQKRHEEALRTDPEYKKNYQTFQELQAAQQEAQLGFLERYARQEHLNLNGTVSERIDIAVILDLIEQHDVIFICTDTGSGKSTLVPKALLELSQNTRVVSTQPRRTATISIASRVAAIRRENVGEDVGYWIRGEKRGDDQTRLWYMTSYTLLLHLLNNPLNPPFTHIVLDEFHERQPDIEVTVALLRLCLLKRTANFKLILMSATLNTADWEEYFTGLKVATYKQSEPEHPIHDYFMEDVCALIGTGYDEPLNFLDRSVDFSLLEKHMAIAQTLVAYLNAYADPQHAILVFLPGRAQVEQFQLWLETNMPRPVDIVPWHSSVDLSVIEDAIGRRLPYSQKIYLATDIAEVSITLPDVVFVIDLVLVKRPKINKDDPATVLHPPLMMQWISKGSVAQRRGRIGRVQQGFYFCLLPSSIVASLPDHANPPIENSRVDELSLHCLQLVCNPVAIFSICHGQPLVETITVSMDTLSHLGCIINKKDPLAEGERIAEIHSNNQWGPLVLEEAKNVVLAEIDQYEYTFIGRILQLIPVSPQPGMLVVYGILTGLESLMILAAAVTSSLSPFAPNPQEHSRRRRYAVVQAMEETENVMRDMCCGLRSDIVAVMKAVLRFRICVSESAGDAVHLRQWCLDHHLSHDKLKSILDLEQHIKYELANFISFRDVADAQELEMQLEKVAPIVVVMSNVAFASQSLEVTAEGNTFTNSKETAVGVFTEITAVPDIHSPSCLRWQEGDIVVPVQLSLLGNRMLASFTTAIASHKQFWLSLLLLTHRIQYAAFADDEGAFYVFSVRYHNIQRYVETDAETGYAVLHFRQLLSASCQTLRLQHEHQDMYDDEFAVLLQRYGLKPLLEAQRDVITSMAAFLNSTEHLTVDEVEHEEDDLDEVSMITLALPRTKED</sequence>
<feature type="region of interest" description="Disordered" evidence="3">
    <location>
        <begin position="103"/>
        <end position="184"/>
    </location>
</feature>
<feature type="domain" description="Helicase ATP-binding" evidence="4">
    <location>
        <begin position="325"/>
        <end position="487"/>
    </location>
</feature>
<feature type="region of interest" description="Disordered" evidence="3">
    <location>
        <begin position="218"/>
        <end position="251"/>
    </location>
</feature>
<evidence type="ECO:0000313" key="7">
    <source>
        <dbReference type="Proteomes" id="UP000017861"/>
    </source>
</evidence>
<dbReference type="SUPFAM" id="SSF52540">
    <property type="entry name" value="P-loop containing nucleoside triphosphate hydrolases"/>
    <property type="match status" value="1"/>
</dbReference>
<dbReference type="GO" id="GO:0004386">
    <property type="term" value="F:helicase activity"/>
    <property type="evidence" value="ECO:0007669"/>
    <property type="project" value="UniProtKB-KW"/>
</dbReference>
<dbReference type="PANTHER" id="PTHR18934">
    <property type="entry name" value="ATP-DEPENDENT RNA HELICASE"/>
    <property type="match status" value="1"/>
</dbReference>
<keyword evidence="6" id="KW-0347">Helicase</keyword>
<evidence type="ECO:0000256" key="1">
    <source>
        <dbReference type="ARBA" id="ARBA00022741"/>
    </source>
</evidence>
<feature type="domain" description="Helicase C-terminal" evidence="5">
    <location>
        <begin position="536"/>
        <end position="703"/>
    </location>
</feature>
<dbReference type="InterPro" id="IPR027417">
    <property type="entry name" value="P-loop_NTPase"/>
</dbReference>
<protein>
    <submittedName>
        <fullName evidence="6">ATP-dependent RNA helicase</fullName>
    </submittedName>
</protein>
<dbReference type="Gene3D" id="3.40.50.300">
    <property type="entry name" value="P-loop containing nucleotide triphosphate hydrolases"/>
    <property type="match status" value="2"/>
</dbReference>
<comment type="caution">
    <text evidence="6">The sequence shown here is derived from an EMBL/GenBank/DDBJ whole genome shotgun (WGS) entry which is preliminary data.</text>
</comment>
<accession>V5BDX9</accession>
<dbReference type="GO" id="GO:0003723">
    <property type="term" value="F:RNA binding"/>
    <property type="evidence" value="ECO:0007669"/>
    <property type="project" value="TreeGrafter"/>
</dbReference>
<dbReference type="AlphaFoldDB" id="V5BDX9"/>
<evidence type="ECO:0000259" key="4">
    <source>
        <dbReference type="PROSITE" id="PS51192"/>
    </source>
</evidence>
<dbReference type="GO" id="GO:0005524">
    <property type="term" value="F:ATP binding"/>
    <property type="evidence" value="ECO:0007669"/>
    <property type="project" value="UniProtKB-KW"/>
</dbReference>
<evidence type="ECO:0000256" key="2">
    <source>
        <dbReference type="ARBA" id="ARBA00022840"/>
    </source>
</evidence>
<dbReference type="Proteomes" id="UP000017861">
    <property type="component" value="Unassembled WGS sequence"/>
</dbReference>
<dbReference type="CDD" id="cd18791">
    <property type="entry name" value="SF2_C_RHA"/>
    <property type="match status" value="1"/>
</dbReference>
<dbReference type="SMART" id="SM00487">
    <property type="entry name" value="DEXDc"/>
    <property type="match status" value="1"/>
</dbReference>
<organism evidence="6 7">
    <name type="scientific">Trypanosoma cruzi Dm28c</name>
    <dbReference type="NCBI Taxonomy" id="1416333"/>
    <lineage>
        <taxon>Eukaryota</taxon>
        <taxon>Discoba</taxon>
        <taxon>Euglenozoa</taxon>
        <taxon>Kinetoplastea</taxon>
        <taxon>Metakinetoplastina</taxon>
        <taxon>Trypanosomatida</taxon>
        <taxon>Trypanosomatidae</taxon>
        <taxon>Trypanosoma</taxon>
        <taxon>Schizotrypanum</taxon>
    </lineage>
</organism>
<dbReference type="Pfam" id="PF00270">
    <property type="entry name" value="DEAD"/>
    <property type="match status" value="1"/>
</dbReference>
<dbReference type="Pfam" id="PF00271">
    <property type="entry name" value="Helicase_C"/>
    <property type="match status" value="1"/>
</dbReference>
<dbReference type="SMART" id="SM00490">
    <property type="entry name" value="HELICc"/>
    <property type="match status" value="1"/>
</dbReference>
<dbReference type="FunFam" id="3.40.50.300:FF:001737">
    <property type="entry name" value="ATP-dependent RNA helicase, putative"/>
    <property type="match status" value="1"/>
</dbReference>
<dbReference type="OrthoDB" id="66977at2759"/>
<evidence type="ECO:0000256" key="3">
    <source>
        <dbReference type="SAM" id="MobiDB-lite"/>
    </source>
</evidence>
<evidence type="ECO:0000313" key="6">
    <source>
        <dbReference type="EMBL" id="ESS65954.1"/>
    </source>
</evidence>
<dbReference type="EMBL" id="AYLP01000054">
    <property type="protein sequence ID" value="ESS65954.1"/>
    <property type="molecule type" value="Genomic_DNA"/>
</dbReference>
<dbReference type="PROSITE" id="PS51194">
    <property type="entry name" value="HELICASE_CTER"/>
    <property type="match status" value="1"/>
</dbReference>